<dbReference type="PANTHER" id="PTHR48045:SF31">
    <property type="entry name" value="UDP-GLYCOSYLTRANSFERASE 76B1-LIKE"/>
    <property type="match status" value="1"/>
</dbReference>
<evidence type="ECO:0000313" key="3">
    <source>
        <dbReference type="Proteomes" id="UP001362999"/>
    </source>
</evidence>
<comment type="caution">
    <text evidence="2">The sequence shown here is derived from an EMBL/GenBank/DDBJ whole genome shotgun (WGS) entry which is preliminary data.</text>
</comment>
<keyword evidence="1" id="KW-0808">Transferase</keyword>
<gene>
    <name evidence="2" type="ORF">R3P38DRAFT_3449885</name>
</gene>
<accession>A0AAV9ZMW0</accession>
<protein>
    <submittedName>
        <fullName evidence="2">Uncharacterized protein</fullName>
    </submittedName>
</protein>
<keyword evidence="3" id="KW-1185">Reference proteome</keyword>
<reference evidence="2 3" key="1">
    <citation type="journal article" date="2024" name="J Genomics">
        <title>Draft genome sequencing and assembly of Favolaschia claudopus CIRM-BRFM 2984 isolated from oak limbs.</title>
        <authorList>
            <person name="Navarro D."/>
            <person name="Drula E."/>
            <person name="Chaduli D."/>
            <person name="Cazenave R."/>
            <person name="Ahrendt S."/>
            <person name="Wang J."/>
            <person name="Lipzen A."/>
            <person name="Daum C."/>
            <person name="Barry K."/>
            <person name="Grigoriev I.V."/>
            <person name="Favel A."/>
            <person name="Rosso M.N."/>
            <person name="Martin F."/>
        </authorList>
    </citation>
    <scope>NUCLEOTIDE SEQUENCE [LARGE SCALE GENOMIC DNA]</scope>
    <source>
        <strain evidence="2 3">CIRM-BRFM 2984</strain>
    </source>
</reference>
<dbReference type="Pfam" id="PF00201">
    <property type="entry name" value="UDPGT"/>
    <property type="match status" value="1"/>
</dbReference>
<evidence type="ECO:0000256" key="1">
    <source>
        <dbReference type="ARBA" id="ARBA00022679"/>
    </source>
</evidence>
<name>A0AAV9ZMW0_9AGAR</name>
<dbReference type="Gene3D" id="3.40.50.2000">
    <property type="entry name" value="Glycogen Phosphorylase B"/>
    <property type="match status" value="1"/>
</dbReference>
<sequence>MPIALPTQFVSTNDLIPTRNALSTMFAFINPKTGALPESGPPLSELERLFFYHATPQAILSQELLQRIKSCGIGMASPWASQQFIRTNPVTGWFLTHCGFGGINEALVGGVPLICWPFAGDQSISAVHLTYNLNIAFNLMETPIRREEAERDARLSLGGCLRGVGERAGRRGGGMRGVWGGSGSSEEAIQAFLREYGSRAQLD</sequence>
<proteinExistence type="predicted"/>
<dbReference type="GO" id="GO:0008194">
    <property type="term" value="F:UDP-glycosyltransferase activity"/>
    <property type="evidence" value="ECO:0007669"/>
    <property type="project" value="InterPro"/>
</dbReference>
<dbReference type="Proteomes" id="UP001362999">
    <property type="component" value="Unassembled WGS sequence"/>
</dbReference>
<organism evidence="2 3">
    <name type="scientific">Favolaschia claudopus</name>
    <dbReference type="NCBI Taxonomy" id="2862362"/>
    <lineage>
        <taxon>Eukaryota</taxon>
        <taxon>Fungi</taxon>
        <taxon>Dikarya</taxon>
        <taxon>Basidiomycota</taxon>
        <taxon>Agaricomycotina</taxon>
        <taxon>Agaricomycetes</taxon>
        <taxon>Agaricomycetidae</taxon>
        <taxon>Agaricales</taxon>
        <taxon>Marasmiineae</taxon>
        <taxon>Mycenaceae</taxon>
        <taxon>Favolaschia</taxon>
    </lineage>
</organism>
<evidence type="ECO:0000313" key="2">
    <source>
        <dbReference type="EMBL" id="KAK6987719.1"/>
    </source>
</evidence>
<dbReference type="InterPro" id="IPR002213">
    <property type="entry name" value="UDP_glucos_trans"/>
</dbReference>
<dbReference type="EMBL" id="JAWWNJ010000130">
    <property type="protein sequence ID" value="KAK6987719.1"/>
    <property type="molecule type" value="Genomic_DNA"/>
</dbReference>
<dbReference type="SUPFAM" id="SSF53756">
    <property type="entry name" value="UDP-Glycosyltransferase/glycogen phosphorylase"/>
    <property type="match status" value="1"/>
</dbReference>
<dbReference type="PANTHER" id="PTHR48045">
    <property type="entry name" value="UDP-GLYCOSYLTRANSFERASE 72B1"/>
    <property type="match status" value="1"/>
</dbReference>
<dbReference type="AlphaFoldDB" id="A0AAV9ZMW0"/>